<evidence type="ECO:0008006" key="4">
    <source>
        <dbReference type="Google" id="ProtNLM"/>
    </source>
</evidence>
<proteinExistence type="predicted"/>
<dbReference type="AlphaFoldDB" id="A0A5D0D191"/>
<dbReference type="Proteomes" id="UP000325218">
    <property type="component" value="Unassembled WGS sequence"/>
</dbReference>
<protein>
    <recommendedName>
        <fullName evidence="4">DUF2269 family protein</fullName>
    </recommendedName>
</protein>
<keyword evidence="1" id="KW-1133">Transmembrane helix</keyword>
<dbReference type="OrthoDB" id="2886943at2"/>
<organism evidence="2 3">
    <name type="scientific">Paenibacillus faecis</name>
    <dbReference type="NCBI Taxonomy" id="862114"/>
    <lineage>
        <taxon>Bacteria</taxon>
        <taxon>Bacillati</taxon>
        <taxon>Bacillota</taxon>
        <taxon>Bacilli</taxon>
        <taxon>Bacillales</taxon>
        <taxon>Paenibacillaceae</taxon>
        <taxon>Paenibacillus</taxon>
    </lineage>
</organism>
<accession>A0A5D0D191</accession>
<dbReference type="EMBL" id="VSDO01000001">
    <property type="protein sequence ID" value="TYA14917.1"/>
    <property type="molecule type" value="Genomic_DNA"/>
</dbReference>
<keyword evidence="1" id="KW-0812">Transmembrane</keyword>
<keyword evidence="1" id="KW-0472">Membrane</keyword>
<dbReference type="RefSeq" id="WP_148450510.1">
    <property type="nucleotide sequence ID" value="NZ_VSDO01000001.1"/>
</dbReference>
<name>A0A5D0D191_9BACL</name>
<sequence length="142" mass="15344">MYGIMMFLHIVGALALGFYLVLPIVFSKVPKLTPAAQEGTVSAIKTLNTYAQIGLVIQLLTGGYLITGGGGGYTRTWIIVVIVLFLAIGAFSGMLGKPLRQAIEGIRNNKGIQDAGKLRTFSTLLCLCVLLISFFMVYRNII</sequence>
<evidence type="ECO:0000256" key="1">
    <source>
        <dbReference type="SAM" id="Phobius"/>
    </source>
</evidence>
<feature type="transmembrane region" description="Helical" evidence="1">
    <location>
        <begin position="6"/>
        <end position="26"/>
    </location>
</feature>
<feature type="transmembrane region" description="Helical" evidence="1">
    <location>
        <begin position="78"/>
        <end position="97"/>
    </location>
</feature>
<gene>
    <name evidence="2" type="ORF">FRY98_04420</name>
</gene>
<reference evidence="2 3" key="1">
    <citation type="submission" date="2019-08" db="EMBL/GenBank/DDBJ databases">
        <title>Genome sequencing of Paenibacillus faecis DSM 23593(T).</title>
        <authorList>
            <person name="Kook J.-K."/>
            <person name="Park S.-N."/>
            <person name="Lim Y.K."/>
        </authorList>
    </citation>
    <scope>NUCLEOTIDE SEQUENCE [LARGE SCALE GENOMIC DNA]</scope>
    <source>
        <strain evidence="2 3">DSM 23593</strain>
    </source>
</reference>
<evidence type="ECO:0000313" key="2">
    <source>
        <dbReference type="EMBL" id="TYA14917.1"/>
    </source>
</evidence>
<evidence type="ECO:0000313" key="3">
    <source>
        <dbReference type="Proteomes" id="UP000325218"/>
    </source>
</evidence>
<feature type="transmembrane region" description="Helical" evidence="1">
    <location>
        <begin position="118"/>
        <end position="138"/>
    </location>
</feature>
<comment type="caution">
    <text evidence="2">The sequence shown here is derived from an EMBL/GenBank/DDBJ whole genome shotgun (WGS) entry which is preliminary data.</text>
</comment>
<feature type="transmembrane region" description="Helical" evidence="1">
    <location>
        <begin position="47"/>
        <end position="66"/>
    </location>
</feature>
<keyword evidence="3" id="KW-1185">Reference proteome</keyword>